<accession>A0A518C383</accession>
<dbReference type="AlphaFoldDB" id="A0A518C383"/>
<sequence>MCDKATIERVRADLRKTLLPMDSLREKVFQSVDIAELLTPKDDIEFIRLAYRRILNRSASENCIQQWIVPLEKGSLTRVDVLMKLKQSKEGRRRNIQVLGLEMYAKDELKENPRKRRWWKRLISKLKLSRMSAEDVNNMTNLDRRVASLAADWLEVTENIEHQLRQLRSSANCGTLPSLPNLYIDEQSIAANDIAMHVQQMHAAMAQVQDATPPSSLEGILSEIGHYTDKSDVGQGVLRDWLIATDGVQDVIRGCRSAGIEIANWAVPASSLGYIRSLGIPATLETTLTDFLASQPLESFGGILLESRLSHLDDNELIKCLLLASGALVPGGCLLIVETTSNQPFHVIRLQSALQACGFTNQGSTAQLQSKYADTMILLAKAPVRSEVSCDS</sequence>
<reference evidence="3" key="1">
    <citation type="submission" date="2019-02" db="EMBL/GenBank/DDBJ databases">
        <title>Deep-cultivation of Planctomycetes and their phenomic and genomic characterization uncovers novel biology.</title>
        <authorList>
            <person name="Wiegand S."/>
            <person name="Jogler M."/>
            <person name="Boedeker C."/>
            <person name="Pinto D."/>
            <person name="Vollmers J."/>
            <person name="Rivas-Marin E."/>
            <person name="Kohn T."/>
            <person name="Peeters S.H."/>
            <person name="Heuer A."/>
            <person name="Rast P."/>
            <person name="Oberbeckmann S."/>
            <person name="Bunk B."/>
            <person name="Jeske O."/>
            <person name="Meyerdierks A."/>
            <person name="Storesund J.E."/>
            <person name="Kallscheuer N."/>
            <person name="Luecker S."/>
            <person name="Lage O.M."/>
            <person name="Pohl T."/>
            <person name="Merkel B.J."/>
            <person name="Hornburger P."/>
            <person name="Mueller R.-W."/>
            <person name="Bruemmer F."/>
            <person name="Labrenz M."/>
            <person name="Spormann A.M."/>
            <person name="Op den Camp H."/>
            <person name="Overmann J."/>
            <person name="Amann R."/>
            <person name="Jetten M.S.M."/>
            <person name="Mascher T."/>
            <person name="Medema M.H."/>
            <person name="Devos D.P."/>
            <person name="Kaster A.-K."/>
            <person name="Ovreas L."/>
            <person name="Rohde M."/>
            <person name="Galperin M.Y."/>
            <person name="Jogler C."/>
        </authorList>
    </citation>
    <scope>NUCLEOTIDE SEQUENCE [LARGE SCALE GENOMIC DNA]</scope>
    <source>
        <strain evidence="3">Pan97</strain>
    </source>
</reference>
<evidence type="ECO:0000313" key="2">
    <source>
        <dbReference type="EMBL" id="QDU73680.1"/>
    </source>
</evidence>
<dbReference type="InterPro" id="IPR029063">
    <property type="entry name" value="SAM-dependent_MTases_sf"/>
</dbReference>
<name>A0A518C383_9BACT</name>
<dbReference type="KEGG" id="bvo:Pan97_06780"/>
<keyword evidence="3" id="KW-1185">Reference proteome</keyword>
<dbReference type="RefSeq" id="WP_144970706.1">
    <property type="nucleotide sequence ID" value="NZ_CP036289.1"/>
</dbReference>
<dbReference type="Pfam" id="PF13946">
    <property type="entry name" value="DUF4214"/>
    <property type="match status" value="1"/>
</dbReference>
<evidence type="ECO:0000313" key="3">
    <source>
        <dbReference type="Proteomes" id="UP000318626"/>
    </source>
</evidence>
<dbReference type="Proteomes" id="UP000318626">
    <property type="component" value="Chromosome"/>
</dbReference>
<dbReference type="InterPro" id="IPR025282">
    <property type="entry name" value="DUF4214"/>
</dbReference>
<proteinExistence type="predicted"/>
<protein>
    <recommendedName>
        <fullName evidence="1">DUF4214 domain-containing protein</fullName>
    </recommendedName>
</protein>
<dbReference type="SUPFAM" id="SSF53335">
    <property type="entry name" value="S-adenosyl-L-methionine-dependent methyltransferases"/>
    <property type="match status" value="1"/>
</dbReference>
<gene>
    <name evidence="2" type="ORF">Pan97_06780</name>
</gene>
<dbReference type="EMBL" id="CP036289">
    <property type="protein sequence ID" value="QDU73680.1"/>
    <property type="molecule type" value="Genomic_DNA"/>
</dbReference>
<organism evidence="2 3">
    <name type="scientific">Bremerella volcania</name>
    <dbReference type="NCBI Taxonomy" id="2527984"/>
    <lineage>
        <taxon>Bacteria</taxon>
        <taxon>Pseudomonadati</taxon>
        <taxon>Planctomycetota</taxon>
        <taxon>Planctomycetia</taxon>
        <taxon>Pirellulales</taxon>
        <taxon>Pirellulaceae</taxon>
        <taxon>Bremerella</taxon>
    </lineage>
</organism>
<dbReference type="Gene3D" id="3.40.50.150">
    <property type="entry name" value="Vaccinia Virus protein VP39"/>
    <property type="match status" value="1"/>
</dbReference>
<dbReference type="OrthoDB" id="276697at2"/>
<evidence type="ECO:0000259" key="1">
    <source>
        <dbReference type="Pfam" id="PF13946"/>
    </source>
</evidence>
<feature type="domain" description="DUF4214" evidence="1">
    <location>
        <begin position="42"/>
        <end position="92"/>
    </location>
</feature>